<dbReference type="PANTHER" id="PTHR43280:SF2">
    <property type="entry name" value="HTH-TYPE TRANSCRIPTIONAL REGULATOR EXSA"/>
    <property type="match status" value="1"/>
</dbReference>
<keyword evidence="2" id="KW-0238">DNA-binding</keyword>
<proteinExistence type="predicted"/>
<evidence type="ECO:0000259" key="4">
    <source>
        <dbReference type="PROSITE" id="PS01124"/>
    </source>
</evidence>
<dbReference type="Gene3D" id="1.10.10.60">
    <property type="entry name" value="Homeodomain-like"/>
    <property type="match status" value="2"/>
</dbReference>
<dbReference type="InterPro" id="IPR018062">
    <property type="entry name" value="HTH_AraC-typ_CS"/>
</dbReference>
<sequence>MIEPVAIYYEHCEPGWLVPGSRTNNHIAVLVTEGHVVFDTEQGSFALSRGDMLFMPKGLERSASHSPEAPHEMYVAHFQHAGEAEGLPLWTAPQARVVKIHNYDYVRNRFAALVQYWLRQSPFRPALCHAALLELLALFAETSESAASQGAASGLVYRLEAYILLHYRRTITVGELAAHVGKTPNYISALYRQSTGRTLTDYMQQIRIAAACDLLLTSQMNIGEISDYLGFCEQSYFNKVFKKNNRHPAFRIRAAQGKPVGNGRRQSVTVSEA</sequence>
<keyword evidence="1" id="KW-0805">Transcription regulation</keyword>
<dbReference type="PROSITE" id="PS01124">
    <property type="entry name" value="HTH_ARAC_FAMILY_2"/>
    <property type="match status" value="1"/>
</dbReference>
<dbReference type="PROSITE" id="PS00041">
    <property type="entry name" value="HTH_ARAC_FAMILY_1"/>
    <property type="match status" value="1"/>
</dbReference>
<dbReference type="Pfam" id="PF12833">
    <property type="entry name" value="HTH_18"/>
    <property type="match status" value="1"/>
</dbReference>
<accession>A0A9X4KJF2</accession>
<dbReference type="GO" id="GO:0043565">
    <property type="term" value="F:sequence-specific DNA binding"/>
    <property type="evidence" value="ECO:0007669"/>
    <property type="project" value="InterPro"/>
</dbReference>
<evidence type="ECO:0000256" key="1">
    <source>
        <dbReference type="ARBA" id="ARBA00023015"/>
    </source>
</evidence>
<dbReference type="EMBL" id="JAPDHZ010000002">
    <property type="protein sequence ID" value="MDG0790905.1"/>
    <property type="molecule type" value="Genomic_DNA"/>
</dbReference>
<evidence type="ECO:0000313" key="6">
    <source>
        <dbReference type="Proteomes" id="UP001153387"/>
    </source>
</evidence>
<gene>
    <name evidence="5" type="ORF">OMP38_08530</name>
</gene>
<keyword evidence="3" id="KW-0804">Transcription</keyword>
<comment type="caution">
    <text evidence="5">The sequence shown here is derived from an EMBL/GenBank/DDBJ whole genome shotgun (WGS) entry which is preliminary data.</text>
</comment>
<reference evidence="5 6" key="1">
    <citation type="submission" date="2022-10" db="EMBL/GenBank/DDBJ databases">
        <title>Comparative genomic analysis of Cohnella hashimotonis sp. nov., isolated from the International Space Station.</title>
        <authorList>
            <person name="Simpson A."/>
            <person name="Venkateswaran K."/>
        </authorList>
    </citation>
    <scope>NUCLEOTIDE SEQUENCE [LARGE SCALE GENOMIC DNA]</scope>
    <source>
        <strain evidence="5 6">DSM 18997</strain>
    </source>
</reference>
<dbReference type="SUPFAM" id="SSF51215">
    <property type="entry name" value="Regulatory protein AraC"/>
    <property type="match status" value="1"/>
</dbReference>
<dbReference type="GO" id="GO:0003700">
    <property type="term" value="F:DNA-binding transcription factor activity"/>
    <property type="evidence" value="ECO:0007669"/>
    <property type="project" value="InterPro"/>
</dbReference>
<dbReference type="InterPro" id="IPR037923">
    <property type="entry name" value="HTH-like"/>
</dbReference>
<dbReference type="InterPro" id="IPR003313">
    <property type="entry name" value="AraC-bd"/>
</dbReference>
<evidence type="ECO:0000256" key="3">
    <source>
        <dbReference type="ARBA" id="ARBA00023163"/>
    </source>
</evidence>
<feature type="domain" description="HTH araC/xylS-type" evidence="4">
    <location>
        <begin position="157"/>
        <end position="255"/>
    </location>
</feature>
<dbReference type="InterPro" id="IPR009057">
    <property type="entry name" value="Homeodomain-like_sf"/>
</dbReference>
<protein>
    <submittedName>
        <fullName evidence="5">AraC family transcriptional regulator</fullName>
    </submittedName>
</protein>
<dbReference type="RefSeq" id="WP_277564693.1">
    <property type="nucleotide sequence ID" value="NZ_JAPDHZ010000002.1"/>
</dbReference>
<dbReference type="AlphaFoldDB" id="A0A9X4KJF2"/>
<dbReference type="SMART" id="SM00342">
    <property type="entry name" value="HTH_ARAC"/>
    <property type="match status" value="1"/>
</dbReference>
<dbReference type="Pfam" id="PF02311">
    <property type="entry name" value="AraC_binding"/>
    <property type="match status" value="1"/>
</dbReference>
<dbReference type="Proteomes" id="UP001153387">
    <property type="component" value="Unassembled WGS sequence"/>
</dbReference>
<dbReference type="Gene3D" id="2.60.120.280">
    <property type="entry name" value="Regulatory protein AraC"/>
    <property type="match status" value="1"/>
</dbReference>
<evidence type="ECO:0000256" key="2">
    <source>
        <dbReference type="ARBA" id="ARBA00023125"/>
    </source>
</evidence>
<dbReference type="PANTHER" id="PTHR43280">
    <property type="entry name" value="ARAC-FAMILY TRANSCRIPTIONAL REGULATOR"/>
    <property type="match status" value="1"/>
</dbReference>
<dbReference type="InterPro" id="IPR018060">
    <property type="entry name" value="HTH_AraC"/>
</dbReference>
<organism evidence="5 6">
    <name type="scientific">Cohnella ginsengisoli</name>
    <dbReference type="NCBI Taxonomy" id="425004"/>
    <lineage>
        <taxon>Bacteria</taxon>
        <taxon>Bacillati</taxon>
        <taxon>Bacillota</taxon>
        <taxon>Bacilli</taxon>
        <taxon>Bacillales</taxon>
        <taxon>Paenibacillaceae</taxon>
        <taxon>Cohnella</taxon>
    </lineage>
</organism>
<name>A0A9X4KJF2_9BACL</name>
<dbReference type="SUPFAM" id="SSF46689">
    <property type="entry name" value="Homeodomain-like"/>
    <property type="match status" value="2"/>
</dbReference>
<evidence type="ECO:0000313" key="5">
    <source>
        <dbReference type="EMBL" id="MDG0790905.1"/>
    </source>
</evidence>
<keyword evidence="6" id="KW-1185">Reference proteome</keyword>